<dbReference type="SMART" id="SM00729">
    <property type="entry name" value="Elp3"/>
    <property type="match status" value="1"/>
</dbReference>
<dbReference type="InterPro" id="IPR040086">
    <property type="entry name" value="MJ0683-like"/>
</dbReference>
<dbReference type="Gene3D" id="3.80.30.30">
    <property type="match status" value="1"/>
</dbReference>
<dbReference type="AlphaFoldDB" id="A0A6J4K0U5"/>
<protein>
    <submittedName>
        <fullName evidence="6">Radical SAM domain protein</fullName>
    </submittedName>
</protein>
<keyword evidence="3" id="KW-0411">Iron-sulfur</keyword>
<reference evidence="6" key="1">
    <citation type="submission" date="2020-02" db="EMBL/GenBank/DDBJ databases">
        <authorList>
            <person name="Meier V. D."/>
        </authorList>
    </citation>
    <scope>NUCLEOTIDE SEQUENCE</scope>
    <source>
        <strain evidence="6">AVDCRST_MAG56</strain>
    </source>
</reference>
<feature type="region of interest" description="Disordered" evidence="4">
    <location>
        <begin position="1"/>
        <end position="20"/>
    </location>
</feature>
<evidence type="ECO:0000256" key="1">
    <source>
        <dbReference type="ARBA" id="ARBA00022723"/>
    </source>
</evidence>
<evidence type="ECO:0000259" key="5">
    <source>
        <dbReference type="PROSITE" id="PS51918"/>
    </source>
</evidence>
<dbReference type="InterPro" id="IPR006638">
    <property type="entry name" value="Elp3/MiaA/NifB-like_rSAM"/>
</dbReference>
<gene>
    <name evidence="6" type="ORF">AVDCRST_MAG56-4771</name>
</gene>
<organism evidence="6">
    <name type="scientific">uncultured Cytophagales bacterium</name>
    <dbReference type="NCBI Taxonomy" id="158755"/>
    <lineage>
        <taxon>Bacteria</taxon>
        <taxon>Pseudomonadati</taxon>
        <taxon>Bacteroidota</taxon>
        <taxon>Sphingobacteriia</taxon>
        <taxon>Sphingobacteriales</taxon>
        <taxon>environmental samples</taxon>
    </lineage>
</organism>
<dbReference type="PANTHER" id="PTHR43432:SF3">
    <property type="entry name" value="SLR0285 PROTEIN"/>
    <property type="match status" value="1"/>
</dbReference>
<dbReference type="GO" id="GO:0046872">
    <property type="term" value="F:metal ion binding"/>
    <property type="evidence" value="ECO:0007669"/>
    <property type="project" value="UniProtKB-KW"/>
</dbReference>
<dbReference type="CDD" id="cd01335">
    <property type="entry name" value="Radical_SAM"/>
    <property type="match status" value="1"/>
</dbReference>
<evidence type="ECO:0000256" key="4">
    <source>
        <dbReference type="SAM" id="MobiDB-lite"/>
    </source>
</evidence>
<dbReference type="SFLD" id="SFLDG01084">
    <property type="entry name" value="Uncharacterised_Radical_SAM_Su"/>
    <property type="match status" value="1"/>
</dbReference>
<dbReference type="InterPro" id="IPR058240">
    <property type="entry name" value="rSAM_sf"/>
</dbReference>
<feature type="domain" description="Radical SAM core" evidence="5">
    <location>
        <begin position="57"/>
        <end position="294"/>
    </location>
</feature>
<proteinExistence type="predicted"/>
<name>A0A6J4K0U5_9SPHI</name>
<keyword evidence="2" id="KW-0408">Iron</keyword>
<evidence type="ECO:0000256" key="3">
    <source>
        <dbReference type="ARBA" id="ARBA00023014"/>
    </source>
</evidence>
<dbReference type="PROSITE" id="PS51918">
    <property type="entry name" value="RADICAL_SAM"/>
    <property type="match status" value="1"/>
</dbReference>
<dbReference type="GO" id="GO:0003824">
    <property type="term" value="F:catalytic activity"/>
    <property type="evidence" value="ECO:0007669"/>
    <property type="project" value="InterPro"/>
</dbReference>
<evidence type="ECO:0000313" key="6">
    <source>
        <dbReference type="EMBL" id="CAA9292774.1"/>
    </source>
</evidence>
<dbReference type="NCBIfam" id="NF033668">
    <property type="entry name" value="rSAM_PA0069"/>
    <property type="match status" value="1"/>
</dbReference>
<dbReference type="GO" id="GO:0051536">
    <property type="term" value="F:iron-sulfur cluster binding"/>
    <property type="evidence" value="ECO:0007669"/>
    <property type="project" value="UniProtKB-KW"/>
</dbReference>
<evidence type="ECO:0000256" key="2">
    <source>
        <dbReference type="ARBA" id="ARBA00023004"/>
    </source>
</evidence>
<dbReference type="Pfam" id="PF04055">
    <property type="entry name" value="Radical_SAM"/>
    <property type="match status" value="1"/>
</dbReference>
<dbReference type="PANTHER" id="PTHR43432">
    <property type="entry name" value="SLR0285 PROTEIN"/>
    <property type="match status" value="1"/>
</dbReference>
<accession>A0A6J4K0U5</accession>
<dbReference type="InterPro" id="IPR007197">
    <property type="entry name" value="rSAM"/>
</dbReference>
<dbReference type="SUPFAM" id="SSF102114">
    <property type="entry name" value="Radical SAM enzymes"/>
    <property type="match status" value="1"/>
</dbReference>
<sequence>MDYHKGRGAQVNPPNRFSQTQLTREHAEGLDEDIPSAPQTQVFLESSKRILSKVDSPDIPVSYSVNPYQGCEHGCVYCYARNSHEYWGFSAGLDFEQKIMMKPDAPLLLEKEFLKKSWKPAPVALSGNTDCYQPQERKQRITRNLLKVFVKYANPVSIITKNSLILRDLDLLRDLAGQRLVHVYLSITTLDEALRLQLEPRTATIAARLRTVRALTDAGVPVGVMVAPVIPGLNDAHLPAVLQAAAEHGAVAAGYSVVRLNGSVGVLFEDWLRKNFPDRANKVWNGIKALHGGQVNDSRFGVRMSGTGPTASIIAQLFKVAHQKHFAGRALPPYDLTRFRPGGNLSLF</sequence>
<keyword evidence="1" id="KW-0479">Metal-binding</keyword>
<dbReference type="EMBL" id="CADCTQ010000394">
    <property type="protein sequence ID" value="CAA9292774.1"/>
    <property type="molecule type" value="Genomic_DNA"/>
</dbReference>
<dbReference type="SFLD" id="SFLDS00029">
    <property type="entry name" value="Radical_SAM"/>
    <property type="match status" value="1"/>
</dbReference>